<dbReference type="Pfam" id="PF18758">
    <property type="entry name" value="KDZ"/>
    <property type="match status" value="1"/>
</dbReference>
<feature type="non-terminal residue" evidence="2">
    <location>
        <position position="1"/>
    </location>
</feature>
<organism evidence="2 3">
    <name type="scientific">Cylindrobasidium torrendii FP15055 ss-10</name>
    <dbReference type="NCBI Taxonomy" id="1314674"/>
    <lineage>
        <taxon>Eukaryota</taxon>
        <taxon>Fungi</taxon>
        <taxon>Dikarya</taxon>
        <taxon>Basidiomycota</taxon>
        <taxon>Agaricomycotina</taxon>
        <taxon>Agaricomycetes</taxon>
        <taxon>Agaricomycetidae</taxon>
        <taxon>Agaricales</taxon>
        <taxon>Marasmiineae</taxon>
        <taxon>Physalacriaceae</taxon>
        <taxon>Cylindrobasidium</taxon>
    </lineage>
</organism>
<dbReference type="OrthoDB" id="3235114at2759"/>
<dbReference type="Proteomes" id="UP000054007">
    <property type="component" value="Unassembled WGS sequence"/>
</dbReference>
<evidence type="ECO:0000259" key="1">
    <source>
        <dbReference type="Pfam" id="PF18803"/>
    </source>
</evidence>
<gene>
    <name evidence="2" type="ORF">CYLTODRAFT_363504</name>
</gene>
<reference evidence="2 3" key="1">
    <citation type="journal article" date="2015" name="Fungal Genet. Biol.">
        <title>Evolution of novel wood decay mechanisms in Agaricales revealed by the genome sequences of Fistulina hepatica and Cylindrobasidium torrendii.</title>
        <authorList>
            <person name="Floudas D."/>
            <person name="Held B.W."/>
            <person name="Riley R."/>
            <person name="Nagy L.G."/>
            <person name="Koehler G."/>
            <person name="Ransdell A.S."/>
            <person name="Younus H."/>
            <person name="Chow J."/>
            <person name="Chiniquy J."/>
            <person name="Lipzen A."/>
            <person name="Tritt A."/>
            <person name="Sun H."/>
            <person name="Haridas S."/>
            <person name="LaButti K."/>
            <person name="Ohm R.A."/>
            <person name="Kues U."/>
            <person name="Blanchette R.A."/>
            <person name="Grigoriev I.V."/>
            <person name="Minto R.E."/>
            <person name="Hibbett D.S."/>
        </authorList>
    </citation>
    <scope>NUCLEOTIDE SEQUENCE [LARGE SCALE GENOMIC DNA]</scope>
    <source>
        <strain evidence="2 3">FP15055 ss-10</strain>
    </source>
</reference>
<proteinExistence type="predicted"/>
<evidence type="ECO:0000313" key="3">
    <source>
        <dbReference type="Proteomes" id="UP000054007"/>
    </source>
</evidence>
<dbReference type="AlphaFoldDB" id="A0A0D7AUL3"/>
<dbReference type="Pfam" id="PF18803">
    <property type="entry name" value="CxC2"/>
    <property type="match status" value="1"/>
</dbReference>
<dbReference type="PANTHER" id="PTHR33096:SF1">
    <property type="entry name" value="CXC1-LIKE CYSTEINE CLUSTER ASSOCIATED WITH KDZ TRANSPOSASES DOMAIN-CONTAINING PROTEIN"/>
    <property type="match status" value="1"/>
</dbReference>
<dbReference type="InterPro" id="IPR040521">
    <property type="entry name" value="KDZ"/>
</dbReference>
<dbReference type="PANTHER" id="PTHR33096">
    <property type="entry name" value="CXC2 DOMAIN-CONTAINING PROTEIN"/>
    <property type="match status" value="1"/>
</dbReference>
<feature type="domain" description="CxC2-like cysteine cluster KDZ transposase-associated" evidence="1">
    <location>
        <begin position="56"/>
        <end position="159"/>
    </location>
</feature>
<dbReference type="STRING" id="1314674.A0A0D7AUL3"/>
<accession>A0A0D7AUL3</accession>
<dbReference type="EMBL" id="KN881116">
    <property type="protein sequence ID" value="KIY60981.1"/>
    <property type="molecule type" value="Genomic_DNA"/>
</dbReference>
<dbReference type="InterPro" id="IPR041457">
    <property type="entry name" value="CxC2_KDZ-assoc"/>
</dbReference>
<keyword evidence="3" id="KW-1185">Reference proteome</keyword>
<evidence type="ECO:0000313" key="2">
    <source>
        <dbReference type="EMBL" id="KIY60981.1"/>
    </source>
</evidence>
<sequence length="477" mass="54195">SERRPALFRCCDEECFLLGLVCRDCCIAAHQLAPLHWIEVRPFFEWNGSFFEQTDLKTLGLAIQLNHLQGLPCPFPQPAKRFTVLHTNGIHHVAISFCGCHAAPDRATQLLRCSWYPSTPFRPRTAVTLALLRLFLTGNSFGKVPAYDLYHTLRILTENRTRRTAPNRYRVFLRSVRQLRNIKAYARAGRGHVPDGIEITAPGELAYPCGACPHPGINFPLESSHLPREQRTMFIALDANFRAKNAIVSTVAKDPPLSDGRGIFIPAPQYNEHIINHASEADIEACAGLKAVKYADSKNNRGLRVTGIFGVTCSRHGLWRPNGMGNLQKGERQCNADAVTCCSTKHADAVPFIDLSYDIVCHYWVHFWKRHRLLPPEWQLDRDPDTLRFLIPKFHLFMHVLLAHMRYSFNYLPNVGRTHAETIEQNWSQSNRAASQTKVMGPGARQDTLEDIFNFHNWIVSQSFGEINEIRVVLCTH</sequence>
<name>A0A0D7AUL3_9AGAR</name>
<protein>
    <recommendedName>
        <fullName evidence="1">CxC2-like cysteine cluster KDZ transposase-associated domain-containing protein</fullName>
    </recommendedName>
</protein>